<proteinExistence type="predicted"/>
<accession>R0FUT0</accession>
<gene>
    <name evidence="2" type="ORF">CARUB_v10024924mg</name>
</gene>
<sequence>MTRRAGLLNWGTAEEDEEKQEMNERKSDGDEGSEEDGEDDLFEINLEAVHALTSSPSYDWKRFPVRTGSVLLANCLLPAADISSAVPATSKAWNDLVWLRGILYVEKLGLDTKDA</sequence>
<name>R0FUT0_9BRAS</name>
<dbReference type="OrthoDB" id="1938940at2759"/>
<organism evidence="2 3">
    <name type="scientific">Capsella rubella</name>
    <dbReference type="NCBI Taxonomy" id="81985"/>
    <lineage>
        <taxon>Eukaryota</taxon>
        <taxon>Viridiplantae</taxon>
        <taxon>Streptophyta</taxon>
        <taxon>Embryophyta</taxon>
        <taxon>Tracheophyta</taxon>
        <taxon>Spermatophyta</taxon>
        <taxon>Magnoliopsida</taxon>
        <taxon>eudicotyledons</taxon>
        <taxon>Gunneridae</taxon>
        <taxon>Pentapetalae</taxon>
        <taxon>rosids</taxon>
        <taxon>malvids</taxon>
        <taxon>Brassicales</taxon>
        <taxon>Brassicaceae</taxon>
        <taxon>Camelineae</taxon>
        <taxon>Capsella</taxon>
    </lineage>
</organism>
<feature type="region of interest" description="Disordered" evidence="1">
    <location>
        <begin position="1"/>
        <end position="40"/>
    </location>
</feature>
<dbReference type="Proteomes" id="UP000029121">
    <property type="component" value="Unassembled WGS sequence"/>
</dbReference>
<evidence type="ECO:0000256" key="1">
    <source>
        <dbReference type="SAM" id="MobiDB-lite"/>
    </source>
</evidence>
<dbReference type="KEGG" id="crb:17889205"/>
<evidence type="ECO:0000313" key="3">
    <source>
        <dbReference type="Proteomes" id="UP000029121"/>
    </source>
</evidence>
<reference evidence="3" key="1">
    <citation type="journal article" date="2013" name="Nat. Genet.">
        <title>The Capsella rubella genome and the genomic consequences of rapid mating system evolution.</title>
        <authorList>
            <person name="Slotte T."/>
            <person name="Hazzouri K.M."/>
            <person name="Agren J.A."/>
            <person name="Koenig D."/>
            <person name="Maumus F."/>
            <person name="Guo Y.L."/>
            <person name="Steige K."/>
            <person name="Platts A.E."/>
            <person name="Escobar J.S."/>
            <person name="Newman L.K."/>
            <person name="Wang W."/>
            <person name="Mandakova T."/>
            <person name="Vello E."/>
            <person name="Smith L.M."/>
            <person name="Henz S.R."/>
            <person name="Steffen J."/>
            <person name="Takuno S."/>
            <person name="Brandvain Y."/>
            <person name="Coop G."/>
            <person name="Andolfatto P."/>
            <person name="Hu T.T."/>
            <person name="Blanchette M."/>
            <person name="Clark R.M."/>
            <person name="Quesneville H."/>
            <person name="Nordborg M."/>
            <person name="Gaut B.S."/>
            <person name="Lysak M.A."/>
            <person name="Jenkins J."/>
            <person name="Grimwood J."/>
            <person name="Chapman J."/>
            <person name="Prochnik S."/>
            <person name="Shu S."/>
            <person name="Rokhsar D."/>
            <person name="Schmutz J."/>
            <person name="Weigel D."/>
            <person name="Wright S.I."/>
        </authorList>
    </citation>
    <scope>NUCLEOTIDE SEQUENCE [LARGE SCALE GENOMIC DNA]</scope>
    <source>
        <strain evidence="3">cv. Monte Gargano</strain>
    </source>
</reference>
<keyword evidence="3" id="KW-1185">Reference proteome</keyword>
<evidence type="ECO:0000313" key="2">
    <source>
        <dbReference type="EMBL" id="EOA26311.1"/>
    </source>
</evidence>
<protein>
    <submittedName>
        <fullName evidence="2">Uncharacterized protein</fullName>
    </submittedName>
</protein>
<dbReference type="AlphaFoldDB" id="R0FUT0"/>
<dbReference type="eggNOG" id="ENOG502R7K4">
    <property type="taxonomic scope" value="Eukaryota"/>
</dbReference>
<feature type="compositionally biased region" description="Acidic residues" evidence="1">
    <location>
        <begin position="30"/>
        <end position="40"/>
    </location>
</feature>
<feature type="compositionally biased region" description="Basic and acidic residues" evidence="1">
    <location>
        <begin position="20"/>
        <end position="29"/>
    </location>
</feature>
<dbReference type="EMBL" id="KB870808">
    <property type="protein sequence ID" value="EOA26311.1"/>
    <property type="molecule type" value="Genomic_DNA"/>
</dbReference>